<feature type="domain" description="RRP12 HEAT" evidence="5">
    <location>
        <begin position="343"/>
        <end position="633"/>
    </location>
</feature>
<dbReference type="InterPro" id="IPR016024">
    <property type="entry name" value="ARM-type_fold"/>
</dbReference>
<feature type="region of interest" description="Disordered" evidence="4">
    <location>
        <begin position="670"/>
        <end position="695"/>
    </location>
</feature>
<dbReference type="Pfam" id="PF25772">
    <property type="entry name" value="HEAT_RRP12_N"/>
    <property type="match status" value="1"/>
</dbReference>
<dbReference type="AlphaFoldDB" id="A0A6A5YHA4"/>
<accession>A0A6A5YHA4</accession>
<keyword evidence="3" id="KW-0539">Nucleus</keyword>
<protein>
    <submittedName>
        <fullName evidence="7">NUC173 domain-containing protein</fullName>
    </submittedName>
</protein>
<name>A0A6A5YHA4_9PLEO</name>
<feature type="region of interest" description="Disordered" evidence="4">
    <location>
        <begin position="1003"/>
        <end position="1158"/>
    </location>
</feature>
<dbReference type="Pfam" id="PF08161">
    <property type="entry name" value="RRP12_HEAT"/>
    <property type="match status" value="1"/>
</dbReference>
<sequence>MSLEEKLSKIRDSPKLQSQQQTAVVLAAIEATLRDQKSEPTPTAFFAALLSLLKSQISTTGIANKETATAVIYLLDLVTPHVPAPLLRSKFPEILQSLAPALTHPEAEAPLLKSSIGCLESLLVVQDARAWEQPQTEISPRRAVAGLLNIAVDHRPKVRKRAQDALSKVLKNPPPSPSLDHPAADMCAETALMMLKNVAEAAAKQKKHKQRDGQANDPALIHTLQLIKTVATASGGWPSRKIDVLCELLLNISRSSNEYLTMAAFEIFEVIFAGMVEDEVSSAKLPRLLEVISELQPSKNDSSLLPPWIAVISRGYEVSAQIEPEDTFAKLPELFTMVSTFLESASHNIRVSASECLISFMANIIPDSVILEPSVYDEKTLEKVAKAATDLLSVRFQAAWMEVFSFLAAMFETLRWRSDPILRPIVKIVGELRSNESFAGKKEADAVISRAIGAMGPDVVLDILPLNLPRPPPGQSGRVWMLPLLRDSVHNTKLANFRSEMVPLSEALYQKVIDHGSREKTMEIKVFETVVQQIWSILPGYCDLPLDLVEAFDQSFAEMLANLLYGQADLRTDVCRALQNLIDSNKAVVELEGEDDLLLQSRVSKADAKKNLAHLAGFASNMLAVLFNVYSETLPNYRGTILRTINAFLSVIPEKELMETFERVATNLEASLPETGPQTQAEKQKQDKAHNKMPPMSHTLMDLVITTSLYLPRDSYPSLFRMAATMIDKDDDPQLQKKAYKLIPRLAESETGREALQSRNGELQQLLLQSAEKASAPARRDRLAAIAQIIDFLPPTDLHFVPAILSEVVISAKEVNEKAREAAYNLLVAMGEKMAEGGTVVQSKVPSMGTDAPTVEASLEEYFTMVSAGLAASTPHMISASITAITRILFEFHTRISKETVKNLLELMDIFLQNPNREIVRSVLGFVKVEVITLPESLVRPRLKPLLSNLMVWSHEHKAHFKAKVKHIVERMVRKFGVEAVEQATPPEDRKLITNIRKARDARKKKKLLGEEGDEEVEEKPKGKFESEYDQAVYGSESEDSEEGDSEDEFVRSRQQVNGRAKGGQKGGTYIIEDEDEPLDLLSNRAMGNISSTKPLRQRQVPKSLTKAKRDEESGKLILGASDDDEEPTTSKSKKGRRQVEDDGDVLMDVDDNDTTTLEAGINAYVDAIRGRDAAQRGQRGKLKFSNKKRGGEDDMDVDSDDEKKARKANSGSGMGRGGFKARSGGGGGFKTQRKGLGAVKQRNGASGGGGRVEKSPRGKGGGKKGGNFGRGAWHGA</sequence>
<dbReference type="Proteomes" id="UP000799770">
    <property type="component" value="Unassembled WGS sequence"/>
</dbReference>
<feature type="compositionally biased region" description="Acidic residues" evidence="4">
    <location>
        <begin position="1037"/>
        <end position="1048"/>
    </location>
</feature>
<evidence type="ECO:0000256" key="2">
    <source>
        <dbReference type="ARBA" id="ARBA00007690"/>
    </source>
</evidence>
<feature type="compositionally biased region" description="Basic residues" evidence="4">
    <location>
        <begin position="1179"/>
        <end position="1189"/>
    </location>
</feature>
<feature type="domain" description="RRP12 N-terminal HEAT" evidence="6">
    <location>
        <begin position="11"/>
        <end position="232"/>
    </location>
</feature>
<evidence type="ECO:0000256" key="4">
    <source>
        <dbReference type="SAM" id="MobiDB-lite"/>
    </source>
</evidence>
<dbReference type="PANTHER" id="PTHR48287">
    <property type="entry name" value="ARM REPEAT SUPERFAMILY PROTEIN"/>
    <property type="match status" value="1"/>
</dbReference>
<evidence type="ECO:0000313" key="7">
    <source>
        <dbReference type="EMBL" id="KAF2105528.1"/>
    </source>
</evidence>
<evidence type="ECO:0000313" key="8">
    <source>
        <dbReference type="Proteomes" id="UP000799770"/>
    </source>
</evidence>
<dbReference type="EMBL" id="ML977378">
    <property type="protein sequence ID" value="KAF2105528.1"/>
    <property type="molecule type" value="Genomic_DNA"/>
</dbReference>
<dbReference type="InterPro" id="IPR012978">
    <property type="entry name" value="HEAT_RRP12"/>
</dbReference>
<proteinExistence type="inferred from homology"/>
<evidence type="ECO:0000259" key="5">
    <source>
        <dbReference type="Pfam" id="PF08161"/>
    </source>
</evidence>
<feature type="region of interest" description="Disordered" evidence="4">
    <location>
        <begin position="1171"/>
        <end position="1277"/>
    </location>
</feature>
<reference evidence="7" key="1">
    <citation type="journal article" date="2020" name="Stud. Mycol.">
        <title>101 Dothideomycetes genomes: a test case for predicting lifestyles and emergence of pathogens.</title>
        <authorList>
            <person name="Haridas S."/>
            <person name="Albert R."/>
            <person name="Binder M."/>
            <person name="Bloem J."/>
            <person name="Labutti K."/>
            <person name="Salamov A."/>
            <person name="Andreopoulos B."/>
            <person name="Baker S."/>
            <person name="Barry K."/>
            <person name="Bills G."/>
            <person name="Bluhm B."/>
            <person name="Cannon C."/>
            <person name="Castanera R."/>
            <person name="Culley D."/>
            <person name="Daum C."/>
            <person name="Ezra D."/>
            <person name="Gonzalez J."/>
            <person name="Henrissat B."/>
            <person name="Kuo A."/>
            <person name="Liang C."/>
            <person name="Lipzen A."/>
            <person name="Lutzoni F."/>
            <person name="Magnuson J."/>
            <person name="Mondo S."/>
            <person name="Nolan M."/>
            <person name="Ohm R."/>
            <person name="Pangilinan J."/>
            <person name="Park H.-J."/>
            <person name="Ramirez L."/>
            <person name="Alfaro M."/>
            <person name="Sun H."/>
            <person name="Tritt A."/>
            <person name="Yoshinaga Y."/>
            <person name="Zwiers L.-H."/>
            <person name="Turgeon B."/>
            <person name="Goodwin S."/>
            <person name="Spatafora J."/>
            <person name="Crous P."/>
            <person name="Grigoriev I."/>
        </authorList>
    </citation>
    <scope>NUCLEOTIDE SEQUENCE</scope>
    <source>
        <strain evidence="7">CBS 627.86</strain>
    </source>
</reference>
<dbReference type="InterPro" id="IPR052087">
    <property type="entry name" value="RRP12"/>
</dbReference>
<comment type="similarity">
    <text evidence="2">Belongs to the RRP12 family.</text>
</comment>
<feature type="compositionally biased region" description="Gly residues" evidence="4">
    <location>
        <begin position="1213"/>
        <end position="1230"/>
    </location>
</feature>
<dbReference type="SUPFAM" id="SSF48371">
    <property type="entry name" value="ARM repeat"/>
    <property type="match status" value="1"/>
</dbReference>
<keyword evidence="8" id="KW-1185">Reference proteome</keyword>
<feature type="compositionally biased region" description="Gly residues" evidence="4">
    <location>
        <begin position="1264"/>
        <end position="1277"/>
    </location>
</feature>
<dbReference type="InterPro" id="IPR057860">
    <property type="entry name" value="HEAT_RRP12_N"/>
</dbReference>
<comment type="subcellular location">
    <subcellularLocation>
        <location evidence="1">Nucleus</location>
    </subcellularLocation>
</comment>
<gene>
    <name evidence="7" type="ORF">BDV96DRAFT_509226</name>
</gene>
<dbReference type="Gene3D" id="1.25.10.10">
    <property type="entry name" value="Leucine-rich Repeat Variant"/>
    <property type="match status" value="1"/>
</dbReference>
<dbReference type="InterPro" id="IPR011989">
    <property type="entry name" value="ARM-like"/>
</dbReference>
<organism evidence="7 8">
    <name type="scientific">Lophiotrema nucula</name>
    <dbReference type="NCBI Taxonomy" id="690887"/>
    <lineage>
        <taxon>Eukaryota</taxon>
        <taxon>Fungi</taxon>
        <taxon>Dikarya</taxon>
        <taxon>Ascomycota</taxon>
        <taxon>Pezizomycotina</taxon>
        <taxon>Dothideomycetes</taxon>
        <taxon>Pleosporomycetidae</taxon>
        <taxon>Pleosporales</taxon>
        <taxon>Lophiotremataceae</taxon>
        <taxon>Lophiotrema</taxon>
    </lineage>
</organism>
<evidence type="ECO:0000256" key="3">
    <source>
        <dbReference type="ARBA" id="ARBA00023242"/>
    </source>
</evidence>
<evidence type="ECO:0000256" key="1">
    <source>
        <dbReference type="ARBA" id="ARBA00004123"/>
    </source>
</evidence>
<dbReference type="PANTHER" id="PTHR48287:SF1">
    <property type="entry name" value="ARM REPEAT SUPERFAMILY PROTEIN"/>
    <property type="match status" value="1"/>
</dbReference>
<dbReference type="GO" id="GO:0005634">
    <property type="term" value="C:nucleus"/>
    <property type="evidence" value="ECO:0007669"/>
    <property type="project" value="UniProtKB-SubCell"/>
</dbReference>
<evidence type="ECO:0000259" key="6">
    <source>
        <dbReference type="Pfam" id="PF25772"/>
    </source>
</evidence>
<dbReference type="OrthoDB" id="2192888at2759"/>
<feature type="compositionally biased region" description="Acidic residues" evidence="4">
    <location>
        <begin position="1142"/>
        <end position="1154"/>
    </location>
</feature>